<evidence type="ECO:0000313" key="2">
    <source>
        <dbReference type="EMBL" id="ABC38223.1"/>
    </source>
</evidence>
<dbReference type="Proteomes" id="UP000001930">
    <property type="component" value="Chromosome I"/>
</dbReference>
<dbReference type="RefSeq" id="WP_011402496.1">
    <property type="nucleotide sequence ID" value="NC_007651.1"/>
</dbReference>
<dbReference type="GeneID" id="45122509"/>
<name>Q2SUS5_BURTA</name>
<protein>
    <recommendedName>
        <fullName evidence="1">Polysaccharide biosynthesis enzyme WcbI domain-containing protein</fullName>
    </recommendedName>
</protein>
<proteinExistence type="predicted"/>
<reference evidence="2 3" key="1">
    <citation type="journal article" date="2005" name="BMC Genomics">
        <title>Bacterial genome adaptation to niches: divergence of the potential virulence genes in three Burkholderia species of different survival strategies.</title>
        <authorList>
            <person name="Kim H.S."/>
            <person name="Schell M.A."/>
            <person name="Yu Y."/>
            <person name="Ulrich R.L."/>
            <person name="Sarria S.H."/>
            <person name="Nierman W.C."/>
            <person name="DeShazer D."/>
        </authorList>
    </citation>
    <scope>NUCLEOTIDE SEQUENCE [LARGE SCALE GENOMIC DNA]</scope>
    <source>
        <strain evidence="3">ATCC 700388 / DSM 13276 / CCUG 48851 / CIP 106301 / E264</strain>
    </source>
</reference>
<dbReference type="Pfam" id="PF18588">
    <property type="entry name" value="WcbI"/>
    <property type="match status" value="1"/>
</dbReference>
<organism evidence="2 3">
    <name type="scientific">Burkholderia thailandensis (strain ATCC 700388 / DSM 13276 / CCUG 48851 / CIP 106301 / E264)</name>
    <dbReference type="NCBI Taxonomy" id="271848"/>
    <lineage>
        <taxon>Bacteria</taxon>
        <taxon>Pseudomonadati</taxon>
        <taxon>Pseudomonadota</taxon>
        <taxon>Betaproteobacteria</taxon>
        <taxon>Burkholderiales</taxon>
        <taxon>Burkholderiaceae</taxon>
        <taxon>Burkholderia</taxon>
        <taxon>pseudomallei group</taxon>
    </lineage>
</organism>
<gene>
    <name evidence="2" type="ordered locus">BTH_I2812</name>
</gene>
<accession>Q2SUS5</accession>
<dbReference type="InterPro" id="IPR041307">
    <property type="entry name" value="WcbI"/>
</dbReference>
<dbReference type="HOGENOM" id="CLU_079036_0_0_4"/>
<keyword evidence="3" id="KW-1185">Reference proteome</keyword>
<evidence type="ECO:0000313" key="3">
    <source>
        <dbReference type="Proteomes" id="UP000001930"/>
    </source>
</evidence>
<feature type="domain" description="Polysaccharide biosynthesis enzyme WcbI" evidence="1">
    <location>
        <begin position="4"/>
        <end position="196"/>
    </location>
</feature>
<evidence type="ECO:0000259" key="1">
    <source>
        <dbReference type="Pfam" id="PF18588"/>
    </source>
</evidence>
<dbReference type="EMBL" id="CP000086">
    <property type="protein sequence ID" value="ABC38223.1"/>
    <property type="molecule type" value="Genomic_DNA"/>
</dbReference>
<dbReference type="AlphaFoldDB" id="Q2SUS5"/>
<sequence length="284" mass="32195">MKEKWLVISNCQTTGMMLSLAMMCPDVKVDACDYWGFQANSEFWRQQIPTYDHIVVNPEIQQLGIVDFATMPNATMLPAIRFRAYHPDLQNVFHDGKSVKTPLDDYHSTIVFAAYKLGCTIGQTRALFNEAIYDALQYFSLWDIERKLFLDMYAEYGWDLSSELSRWTRGSAFMHTMNHPKAHALYDVALMVARKVAGDRVVESGIVPHDTLVQAPVYPIYPELAERFGAGRGSYLFKGMNYQLLTLDAFIEGSFDAYAAFDKNQLHGNSPHLASALHIIEAAL</sequence>
<dbReference type="KEGG" id="bte:BTH_I2812"/>